<comment type="subcellular location">
    <subcellularLocation>
        <location evidence="1">Cell membrane</location>
        <topology evidence="1">Multi-pass membrane protein</topology>
    </subcellularLocation>
</comment>
<dbReference type="AlphaFoldDB" id="A0AAV1LHG4"/>
<keyword evidence="5 6" id="KW-0472">Membrane</keyword>
<evidence type="ECO:0000256" key="1">
    <source>
        <dbReference type="ARBA" id="ARBA00004651"/>
    </source>
</evidence>
<dbReference type="GO" id="GO:0005886">
    <property type="term" value="C:plasma membrane"/>
    <property type="evidence" value="ECO:0007669"/>
    <property type="project" value="UniProtKB-SubCell"/>
</dbReference>
<feature type="transmembrane region" description="Helical" evidence="6">
    <location>
        <begin position="198"/>
        <end position="216"/>
    </location>
</feature>
<keyword evidence="8" id="KW-1185">Reference proteome</keyword>
<accession>A0AAV1LHG4</accession>
<gene>
    <name evidence="7" type="ORF">PARMNEM_LOCUS13448</name>
</gene>
<keyword evidence="2" id="KW-1003">Cell membrane</keyword>
<dbReference type="EMBL" id="CAVLGL010000089">
    <property type="protein sequence ID" value="CAK1593697.1"/>
    <property type="molecule type" value="Genomic_DNA"/>
</dbReference>
<evidence type="ECO:0000256" key="3">
    <source>
        <dbReference type="ARBA" id="ARBA00022692"/>
    </source>
</evidence>
<sequence length="217" mass="26194">MMSKAQFALLALDINRVWRFILLDAVRYRLKLLRLKLEEDPKCNYYLYIKDKQSYKENKIRFCLYLYRSMADTMDLITPELFNASIFFSVACSLPKLIMNVYHILLVIEGRVPYETMWFVSMHICQLCFFLFSPCIVVELYRVEVDNMRLFLMHRLIDEKDPRIKEDVELFLHYTSIRTYRFKIWRCFPVNISLPIDIAQLCTSYVIVLINFTHLYD</sequence>
<evidence type="ECO:0000256" key="5">
    <source>
        <dbReference type="ARBA" id="ARBA00023136"/>
    </source>
</evidence>
<evidence type="ECO:0000256" key="2">
    <source>
        <dbReference type="ARBA" id="ARBA00022475"/>
    </source>
</evidence>
<proteinExistence type="predicted"/>
<dbReference type="Pfam" id="PF08395">
    <property type="entry name" value="7tm_7"/>
    <property type="match status" value="1"/>
</dbReference>
<protein>
    <recommendedName>
        <fullName evidence="9">Gustatory receptor</fullName>
    </recommendedName>
</protein>
<evidence type="ECO:0000256" key="6">
    <source>
        <dbReference type="SAM" id="Phobius"/>
    </source>
</evidence>
<evidence type="ECO:0000313" key="8">
    <source>
        <dbReference type="Proteomes" id="UP001314205"/>
    </source>
</evidence>
<keyword evidence="4 6" id="KW-1133">Transmembrane helix</keyword>
<name>A0AAV1LHG4_9NEOP</name>
<organism evidence="7 8">
    <name type="scientific">Parnassius mnemosyne</name>
    <name type="common">clouded apollo</name>
    <dbReference type="NCBI Taxonomy" id="213953"/>
    <lineage>
        <taxon>Eukaryota</taxon>
        <taxon>Metazoa</taxon>
        <taxon>Ecdysozoa</taxon>
        <taxon>Arthropoda</taxon>
        <taxon>Hexapoda</taxon>
        <taxon>Insecta</taxon>
        <taxon>Pterygota</taxon>
        <taxon>Neoptera</taxon>
        <taxon>Endopterygota</taxon>
        <taxon>Lepidoptera</taxon>
        <taxon>Glossata</taxon>
        <taxon>Ditrysia</taxon>
        <taxon>Papilionoidea</taxon>
        <taxon>Papilionidae</taxon>
        <taxon>Parnassiinae</taxon>
        <taxon>Parnassini</taxon>
        <taxon>Parnassius</taxon>
        <taxon>Driopa</taxon>
    </lineage>
</organism>
<keyword evidence="3 6" id="KW-0812">Transmembrane</keyword>
<dbReference type="Proteomes" id="UP001314205">
    <property type="component" value="Unassembled WGS sequence"/>
</dbReference>
<evidence type="ECO:0000313" key="7">
    <source>
        <dbReference type="EMBL" id="CAK1593697.1"/>
    </source>
</evidence>
<dbReference type="InterPro" id="IPR013604">
    <property type="entry name" value="7TM_chemorcpt"/>
</dbReference>
<dbReference type="GO" id="GO:0050909">
    <property type="term" value="P:sensory perception of taste"/>
    <property type="evidence" value="ECO:0007669"/>
    <property type="project" value="InterPro"/>
</dbReference>
<comment type="caution">
    <text evidence="7">The sequence shown here is derived from an EMBL/GenBank/DDBJ whole genome shotgun (WGS) entry which is preliminary data.</text>
</comment>
<evidence type="ECO:0000256" key="4">
    <source>
        <dbReference type="ARBA" id="ARBA00022989"/>
    </source>
</evidence>
<feature type="transmembrane region" description="Helical" evidence="6">
    <location>
        <begin position="117"/>
        <end position="141"/>
    </location>
</feature>
<reference evidence="7 8" key="1">
    <citation type="submission" date="2023-11" db="EMBL/GenBank/DDBJ databases">
        <authorList>
            <person name="Hedman E."/>
            <person name="Englund M."/>
            <person name="Stromberg M."/>
            <person name="Nyberg Akerstrom W."/>
            <person name="Nylinder S."/>
            <person name="Jareborg N."/>
            <person name="Kallberg Y."/>
            <person name="Kronander E."/>
        </authorList>
    </citation>
    <scope>NUCLEOTIDE SEQUENCE [LARGE SCALE GENOMIC DNA]</scope>
</reference>
<feature type="transmembrane region" description="Helical" evidence="6">
    <location>
        <begin position="84"/>
        <end position="105"/>
    </location>
</feature>
<evidence type="ECO:0008006" key="9">
    <source>
        <dbReference type="Google" id="ProtNLM"/>
    </source>
</evidence>